<comment type="subunit">
    <text evidence="5">Component of the ASTRA chromatin remodeling machinery complex.</text>
</comment>
<dbReference type="PANTHER" id="PTHR19854">
    <property type="entry name" value="TRANSDUCIN BETA-LIKE 3"/>
    <property type="match status" value="1"/>
</dbReference>
<dbReference type="AlphaFoldDB" id="A0A0A1T016"/>
<evidence type="ECO:0000256" key="2">
    <source>
        <dbReference type="ARBA" id="ARBA00022737"/>
    </source>
</evidence>
<keyword evidence="1 7" id="KW-0853">WD repeat</keyword>
<dbReference type="InterPro" id="IPR001680">
    <property type="entry name" value="WD40_rpt"/>
</dbReference>
<dbReference type="PROSITE" id="PS00678">
    <property type="entry name" value="WD_REPEATS_1"/>
    <property type="match status" value="1"/>
</dbReference>
<organism evidence="9 10">
    <name type="scientific">[Torrubiella] hemipterigena</name>
    <dbReference type="NCBI Taxonomy" id="1531966"/>
    <lineage>
        <taxon>Eukaryota</taxon>
        <taxon>Fungi</taxon>
        <taxon>Dikarya</taxon>
        <taxon>Ascomycota</taxon>
        <taxon>Pezizomycotina</taxon>
        <taxon>Sordariomycetes</taxon>
        <taxon>Hypocreomycetidae</taxon>
        <taxon>Hypocreales</taxon>
        <taxon>Clavicipitaceae</taxon>
        <taxon>Clavicipitaceae incertae sedis</taxon>
        <taxon>'Torrubiella' clade</taxon>
    </lineage>
</organism>
<comment type="function">
    <text evidence="3">Component of the ASTRA complex involved in chromatin remodeling.</text>
</comment>
<dbReference type="InterPro" id="IPR015943">
    <property type="entry name" value="WD40/YVTN_repeat-like_dom_sf"/>
</dbReference>
<reference evidence="9 10" key="1">
    <citation type="journal article" date="2015" name="Genome Announc.">
        <title>Draft Genome Sequence and Gene Annotation of the Entomopathogenic Fungus Verticillium hemipterigenum.</title>
        <authorList>
            <person name="Horn F."/>
            <person name="Habel A."/>
            <person name="Scharf D.H."/>
            <person name="Dworschak J."/>
            <person name="Brakhage A.A."/>
            <person name="Guthke R."/>
            <person name="Hertweck C."/>
            <person name="Linde J."/>
        </authorList>
    </citation>
    <scope>NUCLEOTIDE SEQUENCE [LARGE SCALE GENOMIC DNA]</scope>
</reference>
<dbReference type="Proteomes" id="UP000039046">
    <property type="component" value="Unassembled WGS sequence"/>
</dbReference>
<feature type="region of interest" description="Disordered" evidence="8">
    <location>
        <begin position="257"/>
        <end position="277"/>
    </location>
</feature>
<keyword evidence="10" id="KW-1185">Reference proteome</keyword>
<proteinExistence type="inferred from homology"/>
<comment type="similarity">
    <text evidence="4">Belongs to the WD repeat ASA1 family.</text>
</comment>
<evidence type="ECO:0000313" key="10">
    <source>
        <dbReference type="Proteomes" id="UP000039046"/>
    </source>
</evidence>
<evidence type="ECO:0000256" key="5">
    <source>
        <dbReference type="ARBA" id="ARBA00038749"/>
    </source>
</evidence>
<evidence type="ECO:0000256" key="1">
    <source>
        <dbReference type="ARBA" id="ARBA00022574"/>
    </source>
</evidence>
<evidence type="ECO:0000256" key="8">
    <source>
        <dbReference type="SAM" id="MobiDB-lite"/>
    </source>
</evidence>
<dbReference type="HOGENOM" id="CLU_041940_0_0_1"/>
<dbReference type="OrthoDB" id="7668193at2759"/>
<protein>
    <recommendedName>
        <fullName evidence="6">ASTRA-associated protein 1</fullName>
    </recommendedName>
</protein>
<evidence type="ECO:0000256" key="3">
    <source>
        <dbReference type="ARBA" id="ARBA00037338"/>
    </source>
</evidence>
<dbReference type="STRING" id="1531966.A0A0A1T016"/>
<keyword evidence="2" id="KW-0677">Repeat</keyword>
<dbReference type="PANTHER" id="PTHR19854:SF1">
    <property type="entry name" value="GUANINE NUCLEOTIDE-BINDING PROTEIN SUBUNIT BETA-LIKE PROTEIN 1"/>
    <property type="match status" value="1"/>
</dbReference>
<evidence type="ECO:0000256" key="6">
    <source>
        <dbReference type="ARBA" id="ARBA00040563"/>
    </source>
</evidence>
<sequence length="309" mass="33843">MNFCPFAACSTSASVESIHTSSEILVAVPNALISESVDIFHLPSQRRVHTVNSVHQNGMAMNLSLFYKDSKLVLVAGFENGCTSVHVLNEAEQAWTMTYRNQTHSQPILSLDIQIDYEFYIASSADAYISKHPIPLTPQTVLSTKGEALTSPQIGPLPAGSSTEPADTFAQISASDKNTHTFSQKAWDEPIRVVNTRHSGQQSLAVRSDGKIFTTAGWDSNIRVYSCKTVKELAVLQWHTVGVYAVSFAEILPVPNEPTAGETSTDSGEIVRGGQEHSSVRERRLQRVKKAHWLAAGAKDGKVTLWDIY</sequence>
<accession>A0A0A1T016</accession>
<dbReference type="InterPro" id="IPR019775">
    <property type="entry name" value="WD40_repeat_CS"/>
</dbReference>
<dbReference type="Pfam" id="PF00400">
    <property type="entry name" value="WD40"/>
    <property type="match status" value="1"/>
</dbReference>
<evidence type="ECO:0000256" key="7">
    <source>
        <dbReference type="PROSITE-ProRule" id="PRU00221"/>
    </source>
</evidence>
<dbReference type="EMBL" id="CDHN01000003">
    <property type="protein sequence ID" value="CEJ90446.1"/>
    <property type="molecule type" value="Genomic_DNA"/>
</dbReference>
<dbReference type="SUPFAM" id="SSF50978">
    <property type="entry name" value="WD40 repeat-like"/>
    <property type="match status" value="1"/>
</dbReference>
<feature type="repeat" description="WD" evidence="7">
    <location>
        <begin position="294"/>
        <end position="309"/>
    </location>
</feature>
<evidence type="ECO:0000256" key="4">
    <source>
        <dbReference type="ARBA" id="ARBA00037931"/>
    </source>
</evidence>
<name>A0A0A1T016_9HYPO</name>
<evidence type="ECO:0000313" key="9">
    <source>
        <dbReference type="EMBL" id="CEJ90446.1"/>
    </source>
</evidence>
<dbReference type="SMART" id="SM00320">
    <property type="entry name" value="WD40"/>
    <property type="match status" value="2"/>
</dbReference>
<gene>
    <name evidence="9" type="ORF">VHEMI06234</name>
</gene>
<dbReference type="PROSITE" id="PS50082">
    <property type="entry name" value="WD_REPEATS_2"/>
    <property type="match status" value="1"/>
</dbReference>
<dbReference type="Gene3D" id="2.130.10.10">
    <property type="entry name" value="YVTN repeat-like/Quinoprotein amine dehydrogenase"/>
    <property type="match status" value="1"/>
</dbReference>
<dbReference type="InterPro" id="IPR036322">
    <property type="entry name" value="WD40_repeat_dom_sf"/>
</dbReference>